<dbReference type="AlphaFoldDB" id="A0A1D8AVP5"/>
<dbReference type="KEGG" id="obg:Verru16b_02038"/>
<dbReference type="GO" id="GO:0009103">
    <property type="term" value="P:lipopolysaccharide biosynthetic process"/>
    <property type="evidence" value="ECO:0007669"/>
    <property type="project" value="UniProtKB-ARBA"/>
</dbReference>
<dbReference type="GO" id="GO:0016763">
    <property type="term" value="F:pentosyltransferase activity"/>
    <property type="evidence" value="ECO:0007669"/>
    <property type="project" value="TreeGrafter"/>
</dbReference>
<evidence type="ECO:0000313" key="9">
    <source>
        <dbReference type="EMBL" id="AOS44969.1"/>
    </source>
</evidence>
<dbReference type="STRING" id="1838286.Verru16b_02038"/>
<dbReference type="OrthoDB" id="9809099at2"/>
<accession>A0A1D8AVP5</accession>
<evidence type="ECO:0000256" key="8">
    <source>
        <dbReference type="SAM" id="Phobius"/>
    </source>
</evidence>
<evidence type="ECO:0008006" key="11">
    <source>
        <dbReference type="Google" id="ProtNLM"/>
    </source>
</evidence>
<dbReference type="Proteomes" id="UP000095228">
    <property type="component" value="Chromosome"/>
</dbReference>
<evidence type="ECO:0000256" key="2">
    <source>
        <dbReference type="ARBA" id="ARBA00022475"/>
    </source>
</evidence>
<feature type="transmembrane region" description="Helical" evidence="8">
    <location>
        <begin position="343"/>
        <end position="363"/>
    </location>
</feature>
<evidence type="ECO:0000256" key="1">
    <source>
        <dbReference type="ARBA" id="ARBA00004651"/>
    </source>
</evidence>
<evidence type="ECO:0000256" key="4">
    <source>
        <dbReference type="ARBA" id="ARBA00022679"/>
    </source>
</evidence>
<dbReference type="GO" id="GO:0005886">
    <property type="term" value="C:plasma membrane"/>
    <property type="evidence" value="ECO:0007669"/>
    <property type="project" value="UniProtKB-SubCell"/>
</dbReference>
<name>A0A1D8AVP5_9BACT</name>
<keyword evidence="3" id="KW-0328">Glycosyltransferase</keyword>
<reference evidence="9 10" key="1">
    <citation type="submission" date="2016-06" db="EMBL/GenBank/DDBJ databases">
        <title>Three novel species with peptidoglycan cell walls form the new genus Lacunisphaera gen. nov. in the family Opitutaceae of the verrucomicrobial subdivision 4.</title>
        <authorList>
            <person name="Rast P."/>
            <person name="Gloeckner I."/>
            <person name="Jogler M."/>
            <person name="Boedeker C."/>
            <person name="Jeske O."/>
            <person name="Wiegand S."/>
            <person name="Reinhardt R."/>
            <person name="Schumann P."/>
            <person name="Rohde M."/>
            <person name="Spring S."/>
            <person name="Gloeckner F.O."/>
            <person name="Jogler C."/>
        </authorList>
    </citation>
    <scope>NUCLEOTIDE SEQUENCE [LARGE SCALE GENOMIC DNA]</scope>
    <source>
        <strain evidence="9 10">IG16b</strain>
    </source>
</reference>
<feature type="transmembrane region" description="Helical" evidence="8">
    <location>
        <begin position="181"/>
        <end position="207"/>
    </location>
</feature>
<feature type="transmembrane region" description="Helical" evidence="8">
    <location>
        <begin position="104"/>
        <end position="124"/>
    </location>
</feature>
<proteinExistence type="predicted"/>
<dbReference type="PANTHER" id="PTHR33908">
    <property type="entry name" value="MANNOSYLTRANSFERASE YKCB-RELATED"/>
    <property type="match status" value="1"/>
</dbReference>
<evidence type="ECO:0000256" key="6">
    <source>
        <dbReference type="ARBA" id="ARBA00022989"/>
    </source>
</evidence>
<dbReference type="InterPro" id="IPR050297">
    <property type="entry name" value="LipidA_mod_glycosyltrf_83"/>
</dbReference>
<feature type="transmembrane region" description="Helical" evidence="8">
    <location>
        <begin position="16"/>
        <end position="36"/>
    </location>
</feature>
<dbReference type="PANTHER" id="PTHR33908:SF11">
    <property type="entry name" value="MEMBRANE PROTEIN"/>
    <property type="match status" value="1"/>
</dbReference>
<sequence length="697" mass="77522">MDVAAPREPSRLESRLALAVFVVGLVFHAWGMTVGWTSRNLPGGEFRQAQTALSTHWIKAEQNFALAYPTPVLGKPWSLPMEFPLYQWTVVKVSEVTHWSLTKAGRAVSIACFYLLLPAVFLLLRRWQVAPAHRWLVLAVVVTCPLYIFYTRAFLIETMALMASLWFWVAFERAVGDRSKVWLAVAVIAGTGAGLVKVTTFMLYLLPAGVWALARLWAARRQGWKTELAWMAAAVAVPFGATLWWLDFADATKALNPLGTFLTSANLKEFNFGTLAIRLSPEAWATKARIVREALTWLPAMLVCLLLLPFAARARWRPVAACGLWFASVLVIFPVLYEHHEYYYVANTLLLLLAMGLVLVAVLESRVARWVAYGAVAVVLIGQGGRYLAWYYPVQRAISPGGDGLTTSLRTLTNPGDVILVLGQDWNSMTAYYAQRRAIMFRNDVARDGARVEQALADLGSDKIGALIIVGEPDGAQWLIDRAAARGLGPEPLYVWRDARVFVPQARRTELLHSLLENDFHEVALAPGVEPPRASLAGKWFEMAAIHRWQRKPFVGFQPAPVRFFASFGPAMDGSSGQPMYGAHPVTRLVFALPAGQHTLRSALQMSVDAYRLDLTDAETTDGVEVSLFRLGPGEERTQIGTRHFDPRHNREDRGNLRPLEFTFTLEAAGEVELFFGPGPAGKDTRDWIELGPVRIE</sequence>
<feature type="transmembrane region" description="Helical" evidence="8">
    <location>
        <begin position="370"/>
        <end position="392"/>
    </location>
</feature>
<keyword evidence="2" id="KW-1003">Cell membrane</keyword>
<feature type="transmembrane region" description="Helical" evidence="8">
    <location>
        <begin position="228"/>
        <end position="246"/>
    </location>
</feature>
<keyword evidence="7 8" id="KW-0472">Membrane</keyword>
<evidence type="ECO:0000256" key="5">
    <source>
        <dbReference type="ARBA" id="ARBA00022692"/>
    </source>
</evidence>
<organism evidence="9 10">
    <name type="scientific">Lacunisphaera limnophila</name>
    <dbReference type="NCBI Taxonomy" id="1838286"/>
    <lineage>
        <taxon>Bacteria</taxon>
        <taxon>Pseudomonadati</taxon>
        <taxon>Verrucomicrobiota</taxon>
        <taxon>Opitutia</taxon>
        <taxon>Opitutales</taxon>
        <taxon>Opitutaceae</taxon>
        <taxon>Lacunisphaera</taxon>
    </lineage>
</organism>
<evidence type="ECO:0000256" key="3">
    <source>
        <dbReference type="ARBA" id="ARBA00022676"/>
    </source>
</evidence>
<comment type="subcellular location">
    <subcellularLocation>
        <location evidence="1">Cell membrane</location>
        <topology evidence="1">Multi-pass membrane protein</topology>
    </subcellularLocation>
</comment>
<keyword evidence="4" id="KW-0808">Transferase</keyword>
<feature type="transmembrane region" description="Helical" evidence="8">
    <location>
        <begin position="294"/>
        <end position="312"/>
    </location>
</feature>
<protein>
    <recommendedName>
        <fullName evidence="11">Glycosyltransferase RgtA/B/C/D-like domain-containing protein</fullName>
    </recommendedName>
</protein>
<evidence type="ECO:0000256" key="7">
    <source>
        <dbReference type="ARBA" id="ARBA00023136"/>
    </source>
</evidence>
<feature type="transmembrane region" description="Helical" evidence="8">
    <location>
        <begin position="136"/>
        <end position="169"/>
    </location>
</feature>
<keyword evidence="6 8" id="KW-1133">Transmembrane helix</keyword>
<gene>
    <name evidence="9" type="ORF">Verru16b_02038</name>
</gene>
<evidence type="ECO:0000313" key="10">
    <source>
        <dbReference type="Proteomes" id="UP000095228"/>
    </source>
</evidence>
<keyword evidence="10" id="KW-1185">Reference proteome</keyword>
<dbReference type="EMBL" id="CP016094">
    <property type="protein sequence ID" value="AOS44969.1"/>
    <property type="molecule type" value="Genomic_DNA"/>
</dbReference>
<keyword evidence="5 8" id="KW-0812">Transmembrane</keyword>
<feature type="transmembrane region" description="Helical" evidence="8">
    <location>
        <begin position="319"/>
        <end position="337"/>
    </location>
</feature>